<evidence type="ECO:0008006" key="2">
    <source>
        <dbReference type="Google" id="ProtNLM"/>
    </source>
</evidence>
<protein>
    <recommendedName>
        <fullName evidence="2">Maturation</fullName>
    </recommendedName>
</protein>
<proteinExistence type="predicted"/>
<sequence>SRSSPAFYGTYDVAVYLCRIAPSLKGVVVSWRYQDDRGFLGTYYRDDTHEVVPIEFVSTSAAYLMSTGKEGHWGYPDLPGAPDCGGVFGLTYKKVQRTPTPVGHVQAKLGYSTHHYSGSIIANLSAPNGPAFVDGSAWGAEAYSKMKPDNSIMSGLNAIYELKDVPGMLQQRFLKQGLSGIGDYYLALKFGWEPLLRDIRDFVLTQRKAQERLANLLRNEGRPVRRKLILKNTASDPVVSPDITGLDISPNFVTYFFDDPGHVRTSTQSTETVWGSARFRVWLPGGPRDIAWKRQMLAALYGFRPTPSVIYKAIPWSWLVDWFGNVGHVIHNMDSDIGARTAADYCYVMREIKTTGTKSATVRMYPYHNIANPQTITATSTWTTGSKARSKGDPFGWNTNQNSLNGVQLSILGALGLSRLR</sequence>
<reference evidence="1" key="1">
    <citation type="submission" date="2019-05" db="EMBL/GenBank/DDBJ databases">
        <title>Metatranscriptomic reconstruction reveals RNA viruses with the potential to shape carbon cycling in soil.</title>
        <authorList>
            <person name="Starr E.P."/>
            <person name="Nuccio E."/>
            <person name="Pett-Ridge J."/>
            <person name="Banfield J.F."/>
            <person name="Firestone M.K."/>
        </authorList>
    </citation>
    <scope>NUCLEOTIDE SEQUENCE</scope>
    <source>
        <strain evidence="1">H1_Rhizo_25_scaffold_720</strain>
    </source>
</reference>
<organism evidence="1">
    <name type="scientific">Leviviridae sp</name>
    <dbReference type="NCBI Taxonomy" id="2027243"/>
    <lineage>
        <taxon>Viruses</taxon>
        <taxon>Riboviria</taxon>
        <taxon>Orthornavirae</taxon>
        <taxon>Lenarviricota</taxon>
        <taxon>Leviviricetes</taxon>
        <taxon>Norzivirales</taxon>
        <taxon>Fiersviridae</taxon>
    </lineage>
</organism>
<evidence type="ECO:0000313" key="1">
    <source>
        <dbReference type="EMBL" id="QDH91583.1"/>
    </source>
</evidence>
<gene>
    <name evidence="1" type="ORF">H1Rhizo25720_000003</name>
</gene>
<feature type="non-terminal residue" evidence="1">
    <location>
        <position position="1"/>
    </location>
</feature>
<dbReference type="EMBL" id="MN036331">
    <property type="protein sequence ID" value="QDH91583.1"/>
    <property type="molecule type" value="Genomic_RNA"/>
</dbReference>
<accession>A0A514DD98</accession>
<name>A0A514DD98_9VIRU</name>